<gene>
    <name evidence="8" type="ORF">CR205_04190</name>
</gene>
<accession>A0A2W0HA68</accession>
<keyword evidence="9" id="KW-1185">Reference proteome</keyword>
<dbReference type="GO" id="GO:0015093">
    <property type="term" value="F:ferrous iron transmembrane transporter activity"/>
    <property type="evidence" value="ECO:0007669"/>
    <property type="project" value="TreeGrafter"/>
</dbReference>
<dbReference type="PANTHER" id="PTHR43840">
    <property type="entry name" value="MITOCHONDRIAL METAL TRANSPORTER 1-RELATED"/>
    <property type="match status" value="1"/>
</dbReference>
<dbReference type="GO" id="GO:0015341">
    <property type="term" value="F:zinc efflux antiporter activity"/>
    <property type="evidence" value="ECO:0007669"/>
    <property type="project" value="TreeGrafter"/>
</dbReference>
<feature type="transmembrane region" description="Helical" evidence="6">
    <location>
        <begin position="9"/>
        <end position="30"/>
    </location>
</feature>
<dbReference type="Pfam" id="PF01545">
    <property type="entry name" value="Cation_efflux"/>
    <property type="match status" value="1"/>
</dbReference>
<feature type="transmembrane region" description="Helical" evidence="6">
    <location>
        <begin position="36"/>
        <end position="57"/>
    </location>
</feature>
<reference evidence="8 9" key="1">
    <citation type="submission" date="2017-10" db="EMBL/GenBank/DDBJ databases">
        <title>Bacillus sp. nov., a halophilic bacterium isolated from a Yangshapao Lake.</title>
        <authorList>
            <person name="Wang H."/>
        </authorList>
    </citation>
    <scope>NUCLEOTIDE SEQUENCE [LARGE SCALE GENOMIC DNA]</scope>
    <source>
        <strain evidence="8 9">YSP-3</strain>
    </source>
</reference>
<dbReference type="AlphaFoldDB" id="A0A2W0HA68"/>
<dbReference type="EMBL" id="PDOF01000001">
    <property type="protein sequence ID" value="PYZ97801.1"/>
    <property type="molecule type" value="Genomic_DNA"/>
</dbReference>
<keyword evidence="5 6" id="KW-0472">Membrane</keyword>
<dbReference type="Gene3D" id="1.20.1510.10">
    <property type="entry name" value="Cation efflux protein transmembrane domain"/>
    <property type="match status" value="1"/>
</dbReference>
<organism evidence="8 9">
    <name type="scientific">Alteribacter lacisalsi</name>
    <dbReference type="NCBI Taxonomy" id="2045244"/>
    <lineage>
        <taxon>Bacteria</taxon>
        <taxon>Bacillati</taxon>
        <taxon>Bacillota</taxon>
        <taxon>Bacilli</taxon>
        <taxon>Bacillales</taxon>
        <taxon>Bacillaceae</taxon>
        <taxon>Alteribacter</taxon>
    </lineage>
</organism>
<evidence type="ECO:0000256" key="3">
    <source>
        <dbReference type="ARBA" id="ARBA00022692"/>
    </source>
</evidence>
<protein>
    <submittedName>
        <fullName evidence="8">Cation transporter</fullName>
    </submittedName>
</protein>
<keyword evidence="4 6" id="KW-1133">Transmembrane helix</keyword>
<dbReference type="GO" id="GO:0005886">
    <property type="term" value="C:plasma membrane"/>
    <property type="evidence" value="ECO:0007669"/>
    <property type="project" value="TreeGrafter"/>
</dbReference>
<evidence type="ECO:0000313" key="9">
    <source>
        <dbReference type="Proteomes" id="UP000248066"/>
    </source>
</evidence>
<feature type="transmembrane region" description="Helical" evidence="6">
    <location>
        <begin position="78"/>
        <end position="99"/>
    </location>
</feature>
<dbReference type="InterPro" id="IPR027469">
    <property type="entry name" value="Cation_efflux_TMD_sf"/>
</dbReference>
<evidence type="ECO:0000256" key="4">
    <source>
        <dbReference type="ARBA" id="ARBA00022989"/>
    </source>
</evidence>
<dbReference type="Proteomes" id="UP000248066">
    <property type="component" value="Unassembled WGS sequence"/>
</dbReference>
<dbReference type="GO" id="GO:0006882">
    <property type="term" value="P:intracellular zinc ion homeostasis"/>
    <property type="evidence" value="ECO:0007669"/>
    <property type="project" value="TreeGrafter"/>
</dbReference>
<evidence type="ECO:0000256" key="5">
    <source>
        <dbReference type="ARBA" id="ARBA00023136"/>
    </source>
</evidence>
<feature type="transmembrane region" description="Helical" evidence="6">
    <location>
        <begin position="176"/>
        <end position="198"/>
    </location>
</feature>
<feature type="transmembrane region" description="Helical" evidence="6">
    <location>
        <begin position="111"/>
        <end position="131"/>
    </location>
</feature>
<evidence type="ECO:0000259" key="7">
    <source>
        <dbReference type="Pfam" id="PF01545"/>
    </source>
</evidence>
<evidence type="ECO:0000256" key="2">
    <source>
        <dbReference type="ARBA" id="ARBA00022448"/>
    </source>
</evidence>
<feature type="transmembrane region" description="Helical" evidence="6">
    <location>
        <begin position="151"/>
        <end position="170"/>
    </location>
</feature>
<dbReference type="SUPFAM" id="SSF161111">
    <property type="entry name" value="Cation efflux protein transmembrane domain-like"/>
    <property type="match status" value="1"/>
</dbReference>
<dbReference type="InterPro" id="IPR058533">
    <property type="entry name" value="Cation_efflux_TM"/>
</dbReference>
<dbReference type="RefSeq" id="WP_110517250.1">
    <property type="nucleotide sequence ID" value="NZ_PDOF01000001.1"/>
</dbReference>
<comment type="subcellular location">
    <subcellularLocation>
        <location evidence="1">Membrane</location>
        <topology evidence="1">Multi-pass membrane protein</topology>
    </subcellularLocation>
</comment>
<dbReference type="PANTHER" id="PTHR43840:SF15">
    <property type="entry name" value="MITOCHONDRIAL METAL TRANSPORTER 1-RELATED"/>
    <property type="match status" value="1"/>
</dbReference>
<proteinExistence type="predicted"/>
<dbReference type="OrthoDB" id="2388015at2"/>
<name>A0A2W0HA68_9BACI</name>
<keyword evidence="2" id="KW-0813">Transport</keyword>
<evidence type="ECO:0000313" key="8">
    <source>
        <dbReference type="EMBL" id="PYZ97801.1"/>
    </source>
</evidence>
<evidence type="ECO:0000256" key="1">
    <source>
        <dbReference type="ARBA" id="ARBA00004141"/>
    </source>
</evidence>
<dbReference type="GO" id="GO:0015086">
    <property type="term" value="F:cadmium ion transmembrane transporter activity"/>
    <property type="evidence" value="ECO:0007669"/>
    <property type="project" value="TreeGrafter"/>
</dbReference>
<evidence type="ECO:0000256" key="6">
    <source>
        <dbReference type="SAM" id="Phobius"/>
    </source>
</evidence>
<keyword evidence="3 6" id="KW-0812">Transmembrane</keyword>
<sequence>MLKSKEDRLLFLSVVGALLFSIIGLVWGFAANSRMILFDGVYSLISVALSLMTFMAAQFIKKRDDRRFPYGKLMIEPIVIFIKYGIIALLVLFAAVFAVSDIAAGGRDVTLGSALAYSLLSTAACFSYVYYIQVKNRQAMTNFVKAEMNQWLMDGYLSLGVFAGFLIALVLNGSRFAYAVPFVDPVLVLIVSVLFLRVPLLYMHQSLKEIIGMAYTDETAGKVKAVVRKTENRYGMKESFTRITKAGSGVYIDIDFVISPTSSAADVRSQDQLREELYLELTALHDEPWLTITFTTDRKWAL</sequence>
<feature type="domain" description="Cation efflux protein transmembrane" evidence="7">
    <location>
        <begin position="10"/>
        <end position="208"/>
    </location>
</feature>
<dbReference type="InterPro" id="IPR050291">
    <property type="entry name" value="CDF_Transporter"/>
</dbReference>
<comment type="caution">
    <text evidence="8">The sequence shown here is derived from an EMBL/GenBank/DDBJ whole genome shotgun (WGS) entry which is preliminary data.</text>
</comment>